<keyword evidence="2" id="KW-0732">Signal</keyword>
<evidence type="ECO:0000313" key="3">
    <source>
        <dbReference type="EMBL" id="KAK2911916.1"/>
    </source>
</evidence>
<evidence type="ECO:0000256" key="2">
    <source>
        <dbReference type="SAM" id="SignalP"/>
    </source>
</evidence>
<name>A0AA88QGA4_9TELE</name>
<dbReference type="SUPFAM" id="SSF49265">
    <property type="entry name" value="Fibronectin type III"/>
    <property type="match status" value="1"/>
</dbReference>
<accession>A0AA88QGA4</accession>
<keyword evidence="1" id="KW-0812">Transmembrane</keyword>
<proteinExistence type="predicted"/>
<feature type="signal peptide" evidence="2">
    <location>
        <begin position="1"/>
        <end position="24"/>
    </location>
</feature>
<dbReference type="InterPro" id="IPR036116">
    <property type="entry name" value="FN3_sf"/>
</dbReference>
<protein>
    <recommendedName>
        <fullName evidence="5">LRRN4 C-terminal-like protein</fullName>
    </recommendedName>
</protein>
<comment type="caution">
    <text evidence="3">The sequence shown here is derived from an EMBL/GenBank/DDBJ whole genome shotgun (WGS) entry which is preliminary data.</text>
</comment>
<evidence type="ECO:0000313" key="4">
    <source>
        <dbReference type="Proteomes" id="UP001187343"/>
    </source>
</evidence>
<evidence type="ECO:0000256" key="1">
    <source>
        <dbReference type="SAM" id="Phobius"/>
    </source>
</evidence>
<feature type="chain" id="PRO_5041728192" description="LRRN4 C-terminal-like protein" evidence="2">
    <location>
        <begin position="25"/>
        <end position="243"/>
    </location>
</feature>
<sequence length="243" mass="26412">MLGCGRPVFLLLLIKLLNLSFVLSSSSSSSQNATGPRFPPSRGSDYYSEYDDITIEPLSSSSTVSEVAPSYCDYDLCVEHQQTCQQLLEATGCLCPGLSSGFTPPSPPHDLSLTISQDGKMVEVTWCAPTSIVTHYIVWVKGNDKVMDRKVQVEERKRAAVLKDVEVGARICVEAVNKGGASTEDDRTCVTFEIENPNSGFALKMGIIGGVVGLILLLLLGLLLWRHKTWQKSTAQPETEGVL</sequence>
<dbReference type="InterPro" id="IPR013783">
    <property type="entry name" value="Ig-like_fold"/>
</dbReference>
<dbReference type="EMBL" id="JAUYZG010000003">
    <property type="protein sequence ID" value="KAK2911916.1"/>
    <property type="molecule type" value="Genomic_DNA"/>
</dbReference>
<keyword evidence="1" id="KW-0472">Membrane</keyword>
<keyword evidence="4" id="KW-1185">Reference proteome</keyword>
<dbReference type="Gene3D" id="2.60.40.10">
    <property type="entry name" value="Immunoglobulins"/>
    <property type="match status" value="1"/>
</dbReference>
<dbReference type="AlphaFoldDB" id="A0AA88QGA4"/>
<feature type="transmembrane region" description="Helical" evidence="1">
    <location>
        <begin position="201"/>
        <end position="225"/>
    </location>
</feature>
<gene>
    <name evidence="3" type="ORF">Q8A67_004049</name>
</gene>
<keyword evidence="1" id="KW-1133">Transmembrane helix</keyword>
<reference evidence="3" key="1">
    <citation type="submission" date="2023-08" db="EMBL/GenBank/DDBJ databases">
        <title>Chromosome-level Genome Assembly of mud carp (Cirrhinus molitorella).</title>
        <authorList>
            <person name="Liu H."/>
        </authorList>
    </citation>
    <scope>NUCLEOTIDE SEQUENCE</scope>
    <source>
        <strain evidence="3">Prfri</strain>
        <tissue evidence="3">Muscle</tissue>
    </source>
</reference>
<organism evidence="3 4">
    <name type="scientific">Cirrhinus molitorella</name>
    <name type="common">mud carp</name>
    <dbReference type="NCBI Taxonomy" id="172907"/>
    <lineage>
        <taxon>Eukaryota</taxon>
        <taxon>Metazoa</taxon>
        <taxon>Chordata</taxon>
        <taxon>Craniata</taxon>
        <taxon>Vertebrata</taxon>
        <taxon>Euteleostomi</taxon>
        <taxon>Actinopterygii</taxon>
        <taxon>Neopterygii</taxon>
        <taxon>Teleostei</taxon>
        <taxon>Ostariophysi</taxon>
        <taxon>Cypriniformes</taxon>
        <taxon>Cyprinidae</taxon>
        <taxon>Labeoninae</taxon>
        <taxon>Labeonini</taxon>
        <taxon>Cirrhinus</taxon>
    </lineage>
</organism>
<evidence type="ECO:0008006" key="5">
    <source>
        <dbReference type="Google" id="ProtNLM"/>
    </source>
</evidence>
<dbReference type="Proteomes" id="UP001187343">
    <property type="component" value="Unassembled WGS sequence"/>
</dbReference>